<comment type="caution">
    <text evidence="2">The sequence shown here is derived from an EMBL/GenBank/DDBJ whole genome shotgun (WGS) entry which is preliminary data.</text>
</comment>
<dbReference type="SUPFAM" id="SSF47413">
    <property type="entry name" value="lambda repressor-like DNA-binding domains"/>
    <property type="match status" value="1"/>
</dbReference>
<dbReference type="Pfam" id="PF01381">
    <property type="entry name" value="HTH_3"/>
    <property type="match status" value="1"/>
</dbReference>
<evidence type="ECO:0000313" key="2">
    <source>
        <dbReference type="EMBL" id="MFD0929963.1"/>
    </source>
</evidence>
<keyword evidence="3" id="KW-1185">Reference proteome</keyword>
<dbReference type="CDD" id="cd00093">
    <property type="entry name" value="HTH_XRE"/>
    <property type="match status" value="1"/>
</dbReference>
<dbReference type="InterPro" id="IPR001387">
    <property type="entry name" value="Cro/C1-type_HTH"/>
</dbReference>
<organism evidence="2 3">
    <name type="scientific">Methylophilus glucosoxydans</name>
    <dbReference type="NCBI Taxonomy" id="752553"/>
    <lineage>
        <taxon>Bacteria</taxon>
        <taxon>Pseudomonadati</taxon>
        <taxon>Pseudomonadota</taxon>
        <taxon>Betaproteobacteria</taxon>
        <taxon>Nitrosomonadales</taxon>
        <taxon>Methylophilaceae</taxon>
        <taxon>Methylophilus</taxon>
    </lineage>
</organism>
<dbReference type="Proteomes" id="UP001597106">
    <property type="component" value="Unassembled WGS sequence"/>
</dbReference>
<name>A0ABW3GJW7_9PROT</name>
<dbReference type="SMART" id="SM00530">
    <property type="entry name" value="HTH_XRE"/>
    <property type="match status" value="1"/>
</dbReference>
<evidence type="ECO:0000259" key="1">
    <source>
        <dbReference type="PROSITE" id="PS50943"/>
    </source>
</evidence>
<dbReference type="PROSITE" id="PS50943">
    <property type="entry name" value="HTH_CROC1"/>
    <property type="match status" value="1"/>
</dbReference>
<accession>A0ABW3GJW7</accession>
<sequence>MDTKIAFGITLKGFRKSNGITHRDFGTSRTYIGSIEKGHVSPTLEKIDDIAKVVGVHPISLIVQTYLNMDVNHSFEYLISIVKEDLAKYHSDL</sequence>
<feature type="domain" description="HTH cro/C1-type" evidence="1">
    <location>
        <begin position="11"/>
        <end position="61"/>
    </location>
</feature>
<dbReference type="RefSeq" id="WP_194741764.1">
    <property type="nucleotide sequence ID" value="NZ_JBHTJW010000002.1"/>
</dbReference>
<gene>
    <name evidence="2" type="ORF">ACFQ1T_09255</name>
</gene>
<proteinExistence type="predicted"/>
<reference evidence="3" key="1">
    <citation type="journal article" date="2019" name="Int. J. Syst. Evol. Microbiol.">
        <title>The Global Catalogue of Microorganisms (GCM) 10K type strain sequencing project: providing services to taxonomists for standard genome sequencing and annotation.</title>
        <authorList>
            <consortium name="The Broad Institute Genomics Platform"/>
            <consortium name="The Broad Institute Genome Sequencing Center for Infectious Disease"/>
            <person name="Wu L."/>
            <person name="Ma J."/>
        </authorList>
    </citation>
    <scope>NUCLEOTIDE SEQUENCE [LARGE SCALE GENOMIC DNA]</scope>
    <source>
        <strain evidence="3">CCUG 59685</strain>
    </source>
</reference>
<evidence type="ECO:0000313" key="3">
    <source>
        <dbReference type="Proteomes" id="UP001597106"/>
    </source>
</evidence>
<protein>
    <submittedName>
        <fullName evidence="2">Helix-turn-helix domain-containing protein</fullName>
    </submittedName>
</protein>
<dbReference type="InterPro" id="IPR010982">
    <property type="entry name" value="Lambda_DNA-bd_dom_sf"/>
</dbReference>
<dbReference type="EMBL" id="JBHTJW010000002">
    <property type="protein sequence ID" value="MFD0929963.1"/>
    <property type="molecule type" value="Genomic_DNA"/>
</dbReference>
<dbReference type="Gene3D" id="1.10.260.40">
    <property type="entry name" value="lambda repressor-like DNA-binding domains"/>
    <property type="match status" value="1"/>
</dbReference>